<evidence type="ECO:0000313" key="1">
    <source>
        <dbReference type="EMBL" id="PNX61695.1"/>
    </source>
</evidence>
<accession>A0A2K3K5Y1</accession>
<gene>
    <name evidence="1" type="ORF">L195_g052592</name>
</gene>
<dbReference type="AlphaFoldDB" id="A0A2K3K5Y1"/>
<reference evidence="1 2" key="1">
    <citation type="journal article" date="2014" name="Am. J. Bot.">
        <title>Genome assembly and annotation for red clover (Trifolium pratense; Fabaceae).</title>
        <authorList>
            <person name="Istvanek J."/>
            <person name="Jaros M."/>
            <person name="Krenek A."/>
            <person name="Repkova J."/>
        </authorList>
    </citation>
    <scope>NUCLEOTIDE SEQUENCE [LARGE SCALE GENOMIC DNA]</scope>
    <source>
        <strain evidence="2">cv. Tatra</strain>
        <tissue evidence="1">Young leaves</tissue>
    </source>
</reference>
<reference evidence="1 2" key="2">
    <citation type="journal article" date="2017" name="Front. Plant Sci.">
        <title>Gene Classification and Mining of Molecular Markers Useful in Red Clover (Trifolium pratense) Breeding.</title>
        <authorList>
            <person name="Istvanek J."/>
            <person name="Dluhosova J."/>
            <person name="Dluhos P."/>
            <person name="Patkova L."/>
            <person name="Nedelnik J."/>
            <person name="Repkova J."/>
        </authorList>
    </citation>
    <scope>NUCLEOTIDE SEQUENCE [LARGE SCALE GENOMIC DNA]</scope>
    <source>
        <strain evidence="2">cv. Tatra</strain>
        <tissue evidence="1">Young leaves</tissue>
    </source>
</reference>
<evidence type="ECO:0000313" key="2">
    <source>
        <dbReference type="Proteomes" id="UP000236291"/>
    </source>
</evidence>
<sequence length="102" mass="11500">MLKVDLEVKSVEDLTGISDIYNEVDSMDFNLLKHSNLLRSSHSRYQLSDLMLVLRRWPHGSTEPMVLNVEGSAISNPGADCCRDLLRSNDGSKILRFYDSIG</sequence>
<dbReference type="Proteomes" id="UP000236291">
    <property type="component" value="Unassembled WGS sequence"/>
</dbReference>
<organism evidence="1 2">
    <name type="scientific">Trifolium pratense</name>
    <name type="common">Red clover</name>
    <dbReference type="NCBI Taxonomy" id="57577"/>
    <lineage>
        <taxon>Eukaryota</taxon>
        <taxon>Viridiplantae</taxon>
        <taxon>Streptophyta</taxon>
        <taxon>Embryophyta</taxon>
        <taxon>Tracheophyta</taxon>
        <taxon>Spermatophyta</taxon>
        <taxon>Magnoliopsida</taxon>
        <taxon>eudicotyledons</taxon>
        <taxon>Gunneridae</taxon>
        <taxon>Pentapetalae</taxon>
        <taxon>rosids</taxon>
        <taxon>fabids</taxon>
        <taxon>Fabales</taxon>
        <taxon>Fabaceae</taxon>
        <taxon>Papilionoideae</taxon>
        <taxon>50 kb inversion clade</taxon>
        <taxon>NPAAA clade</taxon>
        <taxon>Hologalegina</taxon>
        <taxon>IRL clade</taxon>
        <taxon>Trifolieae</taxon>
        <taxon>Trifolium</taxon>
    </lineage>
</organism>
<name>A0A2K3K5Y1_TRIPR</name>
<comment type="caution">
    <text evidence="1">The sequence shown here is derived from an EMBL/GenBank/DDBJ whole genome shotgun (WGS) entry which is preliminary data.</text>
</comment>
<proteinExistence type="predicted"/>
<protein>
    <submittedName>
        <fullName evidence="1">Uncharacterized protein</fullName>
    </submittedName>
</protein>
<dbReference type="EMBL" id="ASHM01085925">
    <property type="protein sequence ID" value="PNX61695.1"/>
    <property type="molecule type" value="Genomic_DNA"/>
</dbReference>
<feature type="non-terminal residue" evidence="1">
    <location>
        <position position="102"/>
    </location>
</feature>